<feature type="coiled-coil region" evidence="1">
    <location>
        <begin position="51"/>
        <end position="78"/>
    </location>
</feature>
<accession>A0ABS4QQM8</accession>
<dbReference type="EMBL" id="JAGGMR010000001">
    <property type="protein sequence ID" value="MBP2193858.1"/>
    <property type="molecule type" value="Genomic_DNA"/>
</dbReference>
<organism evidence="2 3">
    <name type="scientific">Nocardia goodfellowii</name>
    <dbReference type="NCBI Taxonomy" id="882446"/>
    <lineage>
        <taxon>Bacteria</taxon>
        <taxon>Bacillati</taxon>
        <taxon>Actinomycetota</taxon>
        <taxon>Actinomycetes</taxon>
        <taxon>Mycobacteriales</taxon>
        <taxon>Nocardiaceae</taxon>
        <taxon>Nocardia</taxon>
    </lineage>
</organism>
<evidence type="ECO:0000313" key="2">
    <source>
        <dbReference type="EMBL" id="MBP2193858.1"/>
    </source>
</evidence>
<keyword evidence="1" id="KW-0175">Coiled coil</keyword>
<gene>
    <name evidence="2" type="ORF">BJ987_006759</name>
</gene>
<comment type="caution">
    <text evidence="2">The sequence shown here is derived from an EMBL/GenBank/DDBJ whole genome shotgun (WGS) entry which is preliminary data.</text>
</comment>
<reference evidence="2 3" key="1">
    <citation type="submission" date="2021-03" db="EMBL/GenBank/DDBJ databases">
        <title>Sequencing the genomes of 1000 actinobacteria strains.</title>
        <authorList>
            <person name="Klenk H.-P."/>
        </authorList>
    </citation>
    <scope>NUCLEOTIDE SEQUENCE [LARGE SCALE GENOMIC DNA]</scope>
    <source>
        <strain evidence="2 3">DSM 45516</strain>
    </source>
</reference>
<evidence type="ECO:0000313" key="3">
    <source>
        <dbReference type="Proteomes" id="UP001519325"/>
    </source>
</evidence>
<proteinExistence type="predicted"/>
<protein>
    <submittedName>
        <fullName evidence="2">Uncharacterized protein YukE</fullName>
    </submittedName>
</protein>
<evidence type="ECO:0000256" key="1">
    <source>
        <dbReference type="SAM" id="Coils"/>
    </source>
</evidence>
<keyword evidence="3" id="KW-1185">Reference proteome</keyword>
<dbReference type="Pfam" id="PF10824">
    <property type="entry name" value="T7SS_ESX_EspC"/>
    <property type="match status" value="1"/>
</dbReference>
<sequence>MAEELKVTPEEVDKFATSMRELSTQAGSAKDYATKWFAFDDNDGRIYMGVKDKLDAIRQNLEANYEKLKTLSENSATELGKTAEMYRTTDFETAKHMDTKYTQAIK</sequence>
<dbReference type="Proteomes" id="UP001519325">
    <property type="component" value="Unassembled WGS sequence"/>
</dbReference>
<dbReference type="InterPro" id="IPR022536">
    <property type="entry name" value="EspC"/>
</dbReference>
<name>A0ABS4QQM8_9NOCA</name>
<dbReference type="RefSeq" id="WP_209897059.1">
    <property type="nucleotide sequence ID" value="NZ_JAGGMR010000001.1"/>
</dbReference>